<reference evidence="2 3" key="1">
    <citation type="journal article" date="2024" name="G3 (Bethesda)">
        <title>Genome assembly of Hibiscus sabdariffa L. provides insights into metabolisms of medicinal natural products.</title>
        <authorList>
            <person name="Kim T."/>
        </authorList>
    </citation>
    <scope>NUCLEOTIDE SEQUENCE [LARGE SCALE GENOMIC DNA]</scope>
    <source>
        <strain evidence="2">TK-2024</strain>
        <tissue evidence="2">Old leaves</tissue>
    </source>
</reference>
<evidence type="ECO:0000313" key="2">
    <source>
        <dbReference type="EMBL" id="KAK8505730.1"/>
    </source>
</evidence>
<evidence type="ECO:0008006" key="4">
    <source>
        <dbReference type="Google" id="ProtNLM"/>
    </source>
</evidence>
<organism evidence="2 3">
    <name type="scientific">Hibiscus sabdariffa</name>
    <name type="common">roselle</name>
    <dbReference type="NCBI Taxonomy" id="183260"/>
    <lineage>
        <taxon>Eukaryota</taxon>
        <taxon>Viridiplantae</taxon>
        <taxon>Streptophyta</taxon>
        <taxon>Embryophyta</taxon>
        <taxon>Tracheophyta</taxon>
        <taxon>Spermatophyta</taxon>
        <taxon>Magnoliopsida</taxon>
        <taxon>eudicotyledons</taxon>
        <taxon>Gunneridae</taxon>
        <taxon>Pentapetalae</taxon>
        <taxon>rosids</taxon>
        <taxon>malvids</taxon>
        <taxon>Malvales</taxon>
        <taxon>Malvaceae</taxon>
        <taxon>Malvoideae</taxon>
        <taxon>Hibiscus</taxon>
    </lineage>
</organism>
<evidence type="ECO:0000313" key="3">
    <source>
        <dbReference type="Proteomes" id="UP001472677"/>
    </source>
</evidence>
<proteinExistence type="predicted"/>
<name>A0ABR2BF11_9ROSI</name>
<accession>A0ABR2BF11</accession>
<dbReference type="Proteomes" id="UP001472677">
    <property type="component" value="Unassembled WGS sequence"/>
</dbReference>
<protein>
    <recommendedName>
        <fullName evidence="4">WAT1-related protein</fullName>
    </recommendedName>
</protein>
<keyword evidence="1" id="KW-1133">Transmembrane helix</keyword>
<keyword evidence="1" id="KW-0472">Membrane</keyword>
<gene>
    <name evidence="2" type="ORF">V6N12_024713</name>
</gene>
<feature type="transmembrane region" description="Helical" evidence="1">
    <location>
        <begin position="12"/>
        <end position="31"/>
    </location>
</feature>
<dbReference type="EMBL" id="JBBPBM010000124">
    <property type="protein sequence ID" value="KAK8505730.1"/>
    <property type="molecule type" value="Genomic_DNA"/>
</dbReference>
<comment type="caution">
    <text evidence="2">The sequence shown here is derived from an EMBL/GenBank/DDBJ whole genome shotgun (WGS) entry which is preliminary data.</text>
</comment>
<keyword evidence="1" id="KW-0812">Transmembrane</keyword>
<evidence type="ECO:0000256" key="1">
    <source>
        <dbReference type="SAM" id="Phobius"/>
    </source>
</evidence>
<sequence>MEVVDVRSHRGMAKFLGTLISLLGVTVITLYKGPALQNMWGTPIHMKRLSIHDIYHEEKSSTAVAYNVD</sequence>
<keyword evidence="3" id="KW-1185">Reference proteome</keyword>